<name>A0ACC3BKV0_PYRYE</name>
<dbReference type="EMBL" id="CM020618">
    <property type="protein sequence ID" value="KAK1858117.1"/>
    <property type="molecule type" value="Genomic_DNA"/>
</dbReference>
<evidence type="ECO:0000313" key="2">
    <source>
        <dbReference type="Proteomes" id="UP000798662"/>
    </source>
</evidence>
<sequence length="214" mass="22688">MTVAATISTALLCEKRQSYALVRWGGAGHASGARARGRSGHDSSHLTTRDPNLGTFQPNLRARARIRPRHTALLQTTIRTALRGCSVITIAHRLSAIADYDRVLVLSDGHVADFDAPSALLALPASLLRQLVDALGKAGAASFERLVALADENRRSGGGDAVNVRRYVELAGAAAVYEGAADPHPAPGRLRGRRPGGSPPPSGRGMRLYRRPPP</sequence>
<organism evidence="1 2">
    <name type="scientific">Pyropia yezoensis</name>
    <name type="common">Susabi-nori</name>
    <name type="synonym">Porphyra yezoensis</name>
    <dbReference type="NCBI Taxonomy" id="2788"/>
    <lineage>
        <taxon>Eukaryota</taxon>
        <taxon>Rhodophyta</taxon>
        <taxon>Bangiophyceae</taxon>
        <taxon>Bangiales</taxon>
        <taxon>Bangiaceae</taxon>
        <taxon>Pyropia</taxon>
    </lineage>
</organism>
<gene>
    <name evidence="1" type="ORF">I4F81_000730</name>
</gene>
<proteinExistence type="predicted"/>
<evidence type="ECO:0000313" key="1">
    <source>
        <dbReference type="EMBL" id="KAK1858117.1"/>
    </source>
</evidence>
<keyword evidence="2" id="KW-1185">Reference proteome</keyword>
<dbReference type="Proteomes" id="UP000798662">
    <property type="component" value="Chromosome 1"/>
</dbReference>
<protein>
    <submittedName>
        <fullName evidence="1">Uncharacterized protein</fullName>
    </submittedName>
</protein>
<reference evidence="1" key="1">
    <citation type="submission" date="2019-11" db="EMBL/GenBank/DDBJ databases">
        <title>Nori genome reveals adaptations in red seaweeds to the harsh intertidal environment.</title>
        <authorList>
            <person name="Wang D."/>
            <person name="Mao Y."/>
        </authorList>
    </citation>
    <scope>NUCLEOTIDE SEQUENCE</scope>
    <source>
        <tissue evidence="1">Gametophyte</tissue>
    </source>
</reference>
<comment type="caution">
    <text evidence="1">The sequence shown here is derived from an EMBL/GenBank/DDBJ whole genome shotgun (WGS) entry which is preliminary data.</text>
</comment>
<accession>A0ACC3BKV0</accession>